<keyword evidence="1" id="KW-0378">Hydrolase</keyword>
<name>A0A923E5T0_9ACTO</name>
<dbReference type="Gene3D" id="3.30.230.10">
    <property type="match status" value="1"/>
</dbReference>
<organism evidence="5 6">
    <name type="scientific">Schaalia hyovaginalis</name>
    <dbReference type="NCBI Taxonomy" id="29316"/>
    <lineage>
        <taxon>Bacteria</taxon>
        <taxon>Bacillati</taxon>
        <taxon>Actinomycetota</taxon>
        <taxon>Actinomycetes</taxon>
        <taxon>Actinomycetales</taxon>
        <taxon>Actinomycetaceae</taxon>
        <taxon>Schaalia</taxon>
    </lineage>
</organism>
<keyword evidence="3" id="KW-0812">Transmembrane</keyword>
<evidence type="ECO:0000313" key="6">
    <source>
        <dbReference type="Proteomes" id="UP000617426"/>
    </source>
</evidence>
<keyword evidence="6" id="KW-1185">Reference proteome</keyword>
<feature type="domain" description="Lon proteolytic" evidence="4">
    <location>
        <begin position="311"/>
        <end position="409"/>
    </location>
</feature>
<dbReference type="InterPro" id="IPR008269">
    <property type="entry name" value="Lon_proteolytic"/>
</dbReference>
<evidence type="ECO:0000259" key="4">
    <source>
        <dbReference type="PROSITE" id="PS51786"/>
    </source>
</evidence>
<dbReference type="PANTHER" id="PTHR10046">
    <property type="entry name" value="ATP DEPENDENT LON PROTEASE FAMILY MEMBER"/>
    <property type="match status" value="1"/>
</dbReference>
<dbReference type="AlphaFoldDB" id="A0A923E5T0"/>
<dbReference type="InterPro" id="IPR020568">
    <property type="entry name" value="Ribosomal_Su5_D2-typ_SF"/>
</dbReference>
<dbReference type="PROSITE" id="PS51786">
    <property type="entry name" value="LON_PROTEOLYTIC"/>
    <property type="match status" value="1"/>
</dbReference>
<dbReference type="EC" id="3.4.21.53" evidence="1"/>
<keyword evidence="3" id="KW-1133">Transmembrane helix</keyword>
<accession>A0A923E5T0</accession>
<dbReference type="GO" id="GO:0004252">
    <property type="term" value="F:serine-type endopeptidase activity"/>
    <property type="evidence" value="ECO:0007669"/>
    <property type="project" value="UniProtKB-UniRule"/>
</dbReference>
<protein>
    <recommendedName>
        <fullName evidence="1">endopeptidase La</fullName>
        <ecNumber evidence="1">3.4.21.53</ecNumber>
    </recommendedName>
</protein>
<dbReference type="GO" id="GO:0004176">
    <property type="term" value="F:ATP-dependent peptidase activity"/>
    <property type="evidence" value="ECO:0007669"/>
    <property type="project" value="UniProtKB-UniRule"/>
</dbReference>
<comment type="caution">
    <text evidence="5">The sequence shown here is derived from an EMBL/GenBank/DDBJ whole genome shotgun (WGS) entry which is preliminary data.</text>
</comment>
<evidence type="ECO:0000256" key="1">
    <source>
        <dbReference type="PROSITE-ProRule" id="PRU01122"/>
    </source>
</evidence>
<dbReference type="InterPro" id="IPR027065">
    <property type="entry name" value="Lon_Prtase"/>
</dbReference>
<dbReference type="GO" id="GO:0006508">
    <property type="term" value="P:proteolysis"/>
    <property type="evidence" value="ECO:0007669"/>
    <property type="project" value="UniProtKB-KW"/>
</dbReference>
<keyword evidence="1" id="KW-0720">Serine protease</keyword>
<comment type="similarity">
    <text evidence="1">Belongs to the peptidase S16 family.</text>
</comment>
<dbReference type="GO" id="GO:0005524">
    <property type="term" value="F:ATP binding"/>
    <property type="evidence" value="ECO:0007669"/>
    <property type="project" value="InterPro"/>
</dbReference>
<keyword evidence="1" id="KW-0645">Protease</keyword>
<keyword evidence="3" id="KW-0472">Membrane</keyword>
<feature type="transmembrane region" description="Helical" evidence="3">
    <location>
        <begin position="62"/>
        <end position="84"/>
    </location>
</feature>
<dbReference type="GO" id="GO:0030163">
    <property type="term" value="P:protein catabolic process"/>
    <property type="evidence" value="ECO:0007669"/>
    <property type="project" value="InterPro"/>
</dbReference>
<proteinExistence type="inferred from homology"/>
<feature type="region of interest" description="Disordered" evidence="2">
    <location>
        <begin position="1"/>
        <end position="40"/>
    </location>
</feature>
<sequence>MKEEEHAVNGLQDPRGDEGGARSRHGGDEREGRWNGRAPGGGAALAGPLGRRGPFGFGAGRIGLLALALVVALVLFIVPMPYVVESPGPTFDVAGQYRGTALIEVSGTDPKTGGQIEAEAAHEAGTGAGELRMVTVSESGGPGRRLNLVQLISAYFDSTAKIIPYSQAYPDSATKEQVDAAQSVLMRSSQSTAEAAALTHLGWEVPAKVTIRGATAGSDAEGKVEDGDVLVSVTDAQGVEHPIDRAATVFDLVKATPVGSVLTVNTERDGEPMSAKITTVSGGEGARGSRLGVYLDVDVDLPLQIAFNLGEVGGPSAGMMFALGIIDRLTPGDLMGGRSIAGTGTMSYDGEVGAIGGIVQKMNGAKRDGAAFFLAPASNCGEVVGNELPGLQVVAVSTLDEAVSAVKTIAAGDGESLPTCASALGK</sequence>
<evidence type="ECO:0000256" key="2">
    <source>
        <dbReference type="SAM" id="MobiDB-lite"/>
    </source>
</evidence>
<feature type="compositionally biased region" description="Basic and acidic residues" evidence="2">
    <location>
        <begin position="14"/>
        <end position="34"/>
    </location>
</feature>
<evidence type="ECO:0000313" key="5">
    <source>
        <dbReference type="EMBL" id="MBB6335145.1"/>
    </source>
</evidence>
<dbReference type="Proteomes" id="UP000617426">
    <property type="component" value="Unassembled WGS sequence"/>
</dbReference>
<dbReference type="Pfam" id="PF05362">
    <property type="entry name" value="Lon_C"/>
    <property type="match status" value="1"/>
</dbReference>
<feature type="active site" evidence="1">
    <location>
        <position position="361"/>
    </location>
</feature>
<dbReference type="SUPFAM" id="SSF50156">
    <property type="entry name" value="PDZ domain-like"/>
    <property type="match status" value="1"/>
</dbReference>
<gene>
    <name evidence="5" type="ORF">HD592_001710</name>
</gene>
<comment type="catalytic activity">
    <reaction evidence="1">
        <text>Hydrolysis of proteins in presence of ATP.</text>
        <dbReference type="EC" id="3.4.21.53"/>
    </reaction>
</comment>
<feature type="active site" evidence="1">
    <location>
        <position position="316"/>
    </location>
</feature>
<evidence type="ECO:0000256" key="3">
    <source>
        <dbReference type="SAM" id="Phobius"/>
    </source>
</evidence>
<dbReference type="InterPro" id="IPR036034">
    <property type="entry name" value="PDZ_sf"/>
</dbReference>
<dbReference type="Gene3D" id="2.30.42.10">
    <property type="match status" value="1"/>
</dbReference>
<dbReference type="InterPro" id="IPR014721">
    <property type="entry name" value="Ribsml_uS5_D2-typ_fold_subgr"/>
</dbReference>
<dbReference type="SUPFAM" id="SSF54211">
    <property type="entry name" value="Ribosomal protein S5 domain 2-like"/>
    <property type="match status" value="1"/>
</dbReference>
<dbReference type="EMBL" id="JACHMK010000001">
    <property type="protein sequence ID" value="MBB6335145.1"/>
    <property type="molecule type" value="Genomic_DNA"/>
</dbReference>
<reference evidence="5" key="1">
    <citation type="submission" date="2020-08" db="EMBL/GenBank/DDBJ databases">
        <title>Sequencing the genomes of 1000 actinobacteria strains.</title>
        <authorList>
            <person name="Klenk H.-P."/>
        </authorList>
    </citation>
    <scope>NUCLEOTIDE SEQUENCE</scope>
    <source>
        <strain evidence="5">DSM 10695</strain>
    </source>
</reference>
<dbReference type="RefSeq" id="WP_343058778.1">
    <property type="nucleotide sequence ID" value="NZ_JACHMK010000001.1"/>
</dbReference>